<protein>
    <submittedName>
        <fullName evidence="2">Uncharacterized protein</fullName>
    </submittedName>
</protein>
<feature type="region of interest" description="Disordered" evidence="1">
    <location>
        <begin position="22"/>
        <end position="49"/>
    </location>
</feature>
<reference evidence="2" key="1">
    <citation type="submission" date="2022-02" db="EMBL/GenBank/DDBJ databases">
        <authorList>
            <person name="King R."/>
        </authorList>
    </citation>
    <scope>NUCLEOTIDE SEQUENCE</scope>
</reference>
<proteinExistence type="predicted"/>
<evidence type="ECO:0000313" key="3">
    <source>
        <dbReference type="Proteomes" id="UP001153321"/>
    </source>
</evidence>
<keyword evidence="3" id="KW-1185">Reference proteome</keyword>
<evidence type="ECO:0000313" key="2">
    <source>
        <dbReference type="EMBL" id="CAH1646569.1"/>
    </source>
</evidence>
<evidence type="ECO:0000256" key="1">
    <source>
        <dbReference type="SAM" id="MobiDB-lite"/>
    </source>
</evidence>
<sequence>MGISWRQFITNDQQVAGEVRATDGKQRMNASASELKRTPIKDPPSVGGLHARNARRAAAAVETLQSSRTIRKSERTQMTRGNPSRLDRIISASLFPFRVLLKSLLTRTP</sequence>
<dbReference type="AlphaFoldDB" id="A0A9P0N8R9"/>
<gene>
    <name evidence="2" type="ORF">SPLIT_LOCUS11920</name>
</gene>
<accession>A0A9P0N8R9</accession>
<feature type="region of interest" description="Disordered" evidence="1">
    <location>
        <begin position="61"/>
        <end position="83"/>
    </location>
</feature>
<dbReference type="EMBL" id="LR824539">
    <property type="protein sequence ID" value="CAH1646569.1"/>
    <property type="molecule type" value="Genomic_DNA"/>
</dbReference>
<organism evidence="2 3">
    <name type="scientific">Spodoptera littoralis</name>
    <name type="common">Egyptian cotton leafworm</name>
    <dbReference type="NCBI Taxonomy" id="7109"/>
    <lineage>
        <taxon>Eukaryota</taxon>
        <taxon>Metazoa</taxon>
        <taxon>Ecdysozoa</taxon>
        <taxon>Arthropoda</taxon>
        <taxon>Hexapoda</taxon>
        <taxon>Insecta</taxon>
        <taxon>Pterygota</taxon>
        <taxon>Neoptera</taxon>
        <taxon>Endopterygota</taxon>
        <taxon>Lepidoptera</taxon>
        <taxon>Glossata</taxon>
        <taxon>Ditrysia</taxon>
        <taxon>Noctuoidea</taxon>
        <taxon>Noctuidae</taxon>
        <taxon>Amphipyrinae</taxon>
        <taxon>Spodoptera</taxon>
    </lineage>
</organism>
<name>A0A9P0N8R9_SPOLI</name>
<dbReference type="Proteomes" id="UP001153321">
    <property type="component" value="Chromosome 8"/>
</dbReference>